<dbReference type="RefSeq" id="WP_072704765.1">
    <property type="nucleotide sequence ID" value="NZ_FMJB01000040.1"/>
</dbReference>
<accession>A0A1M4MW54</accession>
<dbReference type="Gene3D" id="3.10.20.30">
    <property type="match status" value="1"/>
</dbReference>
<proteinExistence type="predicted"/>
<dbReference type="NCBIfam" id="TIGR01683">
    <property type="entry name" value="thiS"/>
    <property type="match status" value="1"/>
</dbReference>
<dbReference type="AlphaFoldDB" id="A0A1M4MW54"/>
<dbReference type="EMBL" id="FMJB01000040">
    <property type="protein sequence ID" value="SCM66752.1"/>
    <property type="molecule type" value="Genomic_DNA"/>
</dbReference>
<organism evidence="1 2">
    <name type="scientific">Donghicola eburneus</name>
    <dbReference type="NCBI Taxonomy" id="393278"/>
    <lineage>
        <taxon>Bacteria</taxon>
        <taxon>Pseudomonadati</taxon>
        <taxon>Pseudomonadota</taxon>
        <taxon>Alphaproteobacteria</taxon>
        <taxon>Rhodobacterales</taxon>
        <taxon>Roseobacteraceae</taxon>
        <taxon>Donghicola</taxon>
    </lineage>
</organism>
<protein>
    <submittedName>
        <fullName evidence="1">Thiamine biosynthesis protein ThiS</fullName>
    </submittedName>
</protein>
<evidence type="ECO:0000313" key="2">
    <source>
        <dbReference type="Proteomes" id="UP000184085"/>
    </source>
</evidence>
<evidence type="ECO:0000313" key="1">
    <source>
        <dbReference type="EMBL" id="SCM66752.1"/>
    </source>
</evidence>
<gene>
    <name evidence="1" type="primary">thisS</name>
    <name evidence="1" type="ORF">KARMA_0934</name>
</gene>
<dbReference type="InterPro" id="IPR012675">
    <property type="entry name" value="Beta-grasp_dom_sf"/>
</dbReference>
<name>A0A1M4MW54_9RHOB</name>
<keyword evidence="2" id="KW-1185">Reference proteome</keyword>
<dbReference type="InterPro" id="IPR010035">
    <property type="entry name" value="Thi_S"/>
</dbReference>
<dbReference type="InterPro" id="IPR016155">
    <property type="entry name" value="Mopterin_synth/thiamin_S_b"/>
</dbReference>
<dbReference type="Proteomes" id="UP000184085">
    <property type="component" value="Unassembled WGS sequence"/>
</dbReference>
<dbReference type="CDD" id="cd00565">
    <property type="entry name" value="Ubl_ThiS"/>
    <property type="match status" value="1"/>
</dbReference>
<reference evidence="2" key="1">
    <citation type="submission" date="2016-09" db="EMBL/GenBank/DDBJ databases">
        <authorList>
            <person name="Wibberg D."/>
        </authorList>
    </citation>
    <scope>NUCLEOTIDE SEQUENCE [LARGE SCALE GENOMIC DNA]</scope>
</reference>
<dbReference type="Pfam" id="PF02597">
    <property type="entry name" value="ThiS"/>
    <property type="match status" value="1"/>
</dbReference>
<dbReference type="InterPro" id="IPR003749">
    <property type="entry name" value="ThiS/MoaD-like"/>
</dbReference>
<sequence>MQVELNGKPTETKASTLAELIEVEGFEAPCVATAVDGVFVPKATRDKVTLTEGIRVEVLSPMQGG</sequence>
<dbReference type="SUPFAM" id="SSF54285">
    <property type="entry name" value="MoaD/ThiS"/>
    <property type="match status" value="1"/>
</dbReference>